<dbReference type="InterPro" id="IPR054331">
    <property type="entry name" value="LiaF_TM"/>
</dbReference>
<proteinExistence type="predicted"/>
<dbReference type="eggNOG" id="COG4758">
    <property type="taxonomic scope" value="Bacteria"/>
</dbReference>
<dbReference type="AlphaFoldDB" id="A0A0C1K4Y4"/>
<sequence length="220" mass="24323">MRKTLFGVGLLVLAGWVLLQGNFGIPLIDFNFWPMLVVLGFVYFAIENFWRGNLSGGIILAIISLIVANSSYHFLPISSGTIFLAGILASIGIGLIFKPKRIWGIYHGQNARRVINGDINFGSGTRYIHSDDFTYETLDCAFGNATVYFDNAIIKGDSATFDIDVSFGNATLYVPSNWRVELDVDNAFGTVTNPRNINEKDKTLYVKGDVSFGRLGIIYI</sequence>
<feature type="transmembrane region" description="Helical" evidence="1">
    <location>
        <begin position="58"/>
        <end position="75"/>
    </location>
</feature>
<comment type="caution">
    <text evidence="3">The sequence shown here is derived from an EMBL/GenBank/DDBJ whole genome shotgun (WGS) entry which is preliminary data.</text>
</comment>
<dbReference type="Proteomes" id="UP000031339">
    <property type="component" value="Unassembled WGS sequence"/>
</dbReference>
<evidence type="ECO:0000313" key="3">
    <source>
        <dbReference type="EMBL" id="KIC78060.1"/>
    </source>
</evidence>
<evidence type="ECO:0000259" key="2">
    <source>
        <dbReference type="Pfam" id="PF22570"/>
    </source>
</evidence>
<dbReference type="EMBL" id="JWIY01000001">
    <property type="protein sequence ID" value="KIC78060.1"/>
    <property type="molecule type" value="Genomic_DNA"/>
</dbReference>
<evidence type="ECO:0000256" key="1">
    <source>
        <dbReference type="SAM" id="Phobius"/>
    </source>
</evidence>
<dbReference type="STRING" id="862969.SCI_0377"/>
<name>A0A0C1K4Y4_STRCV</name>
<dbReference type="RefSeq" id="WP_039676549.1">
    <property type="nucleotide sequence ID" value="NZ_JWIY01000001.1"/>
</dbReference>
<feature type="transmembrane region" description="Helical" evidence="1">
    <location>
        <begin position="81"/>
        <end position="97"/>
    </location>
</feature>
<feature type="domain" description="LiaF transmembrane" evidence="2">
    <location>
        <begin position="10"/>
        <end position="101"/>
    </location>
</feature>
<organism evidence="3 4">
    <name type="scientific">Streptococcus constellatus</name>
    <dbReference type="NCBI Taxonomy" id="76860"/>
    <lineage>
        <taxon>Bacteria</taxon>
        <taxon>Bacillati</taxon>
        <taxon>Bacillota</taxon>
        <taxon>Bacilli</taxon>
        <taxon>Lactobacillales</taxon>
        <taxon>Streptococcaceae</taxon>
        <taxon>Streptococcus</taxon>
        <taxon>Streptococcus anginosus group</taxon>
    </lineage>
</organism>
<protein>
    <submittedName>
        <fullName evidence="3">Membrane protein</fullName>
    </submittedName>
</protein>
<dbReference type="Pfam" id="PF22570">
    <property type="entry name" value="LiaF-TM"/>
    <property type="match status" value="1"/>
</dbReference>
<evidence type="ECO:0000313" key="4">
    <source>
        <dbReference type="Proteomes" id="UP000031339"/>
    </source>
</evidence>
<gene>
    <name evidence="3" type="ORF">RN79_00340</name>
</gene>
<keyword evidence="1" id="KW-1133">Transmembrane helix</keyword>
<accession>A0A0C1K4Y4</accession>
<keyword evidence="1" id="KW-0472">Membrane</keyword>
<reference evidence="3 4" key="1">
    <citation type="submission" date="2014-12" db="EMBL/GenBank/DDBJ databases">
        <title>Partial genome sequence of Streptococcus constellatus KCOM 1650 (= ChDC B144).</title>
        <authorList>
            <person name="Kook J.-K."/>
            <person name="Park S.-N."/>
            <person name="Lim Y.K."/>
            <person name="Jo E."/>
        </authorList>
    </citation>
    <scope>NUCLEOTIDE SEQUENCE [LARGE SCALE GENOMIC DNA]</scope>
    <source>
        <strain evidence="3 4">KCOM 1650</strain>
    </source>
</reference>
<dbReference type="OrthoDB" id="2990621at2"/>
<keyword evidence="1" id="KW-0812">Transmembrane</keyword>
<feature type="transmembrane region" description="Helical" evidence="1">
    <location>
        <begin position="30"/>
        <end position="46"/>
    </location>
</feature>